<dbReference type="Proteomes" id="UP000729357">
    <property type="component" value="Unassembled WGS sequence"/>
</dbReference>
<feature type="region of interest" description="Disordered" evidence="1">
    <location>
        <begin position="313"/>
        <end position="356"/>
    </location>
</feature>
<dbReference type="PANTHER" id="PTHR12661:SF5">
    <property type="entry name" value="SUPPRESSOR OF SWI4 1 HOMOLOG"/>
    <property type="match status" value="1"/>
</dbReference>
<feature type="region of interest" description="Disordered" evidence="1">
    <location>
        <begin position="392"/>
        <end position="483"/>
    </location>
</feature>
<proteinExistence type="predicted"/>
<feature type="non-terminal residue" evidence="3">
    <location>
        <position position="483"/>
    </location>
</feature>
<protein>
    <submittedName>
        <fullName evidence="3">Brix-domain-containing protein</fullName>
    </submittedName>
</protein>
<feature type="domain" description="Brix" evidence="2">
    <location>
        <begin position="39"/>
        <end position="380"/>
    </location>
</feature>
<dbReference type="EMBL" id="JAHFXF010000642">
    <property type="protein sequence ID" value="KAG9684390.1"/>
    <property type="molecule type" value="Genomic_DNA"/>
</dbReference>
<dbReference type="InterPro" id="IPR045112">
    <property type="entry name" value="PPAN-like"/>
</dbReference>
<dbReference type="OrthoDB" id="10261452at2759"/>
<feature type="region of interest" description="Disordered" evidence="1">
    <location>
        <begin position="1"/>
        <end position="27"/>
    </location>
</feature>
<dbReference type="GO" id="GO:0030687">
    <property type="term" value="C:preribosome, large subunit precursor"/>
    <property type="evidence" value="ECO:0007669"/>
    <property type="project" value="TreeGrafter"/>
</dbReference>
<feature type="compositionally biased region" description="Basic and acidic residues" evidence="1">
    <location>
        <begin position="313"/>
        <end position="325"/>
    </location>
</feature>
<dbReference type="GO" id="GO:0019843">
    <property type="term" value="F:rRNA binding"/>
    <property type="evidence" value="ECO:0007669"/>
    <property type="project" value="InterPro"/>
</dbReference>
<dbReference type="GO" id="GO:0000027">
    <property type="term" value="P:ribosomal large subunit assembly"/>
    <property type="evidence" value="ECO:0007669"/>
    <property type="project" value="TreeGrafter"/>
</dbReference>
<reference evidence="3" key="1">
    <citation type="journal article" date="2021" name="J Fungi (Basel)">
        <title>Virulence traits and population genomics of the black yeast Aureobasidium melanogenum.</title>
        <authorList>
            <person name="Cernosa A."/>
            <person name="Sun X."/>
            <person name="Gostincar C."/>
            <person name="Fang C."/>
            <person name="Gunde-Cimerman N."/>
            <person name="Song Z."/>
        </authorList>
    </citation>
    <scope>NUCLEOTIDE SEQUENCE</scope>
    <source>
        <strain evidence="4">EXF-9298</strain>
        <strain evidence="3">EXF-9911</strain>
    </source>
</reference>
<evidence type="ECO:0000313" key="3">
    <source>
        <dbReference type="EMBL" id="KAG9684390.1"/>
    </source>
</evidence>
<evidence type="ECO:0000256" key="1">
    <source>
        <dbReference type="SAM" id="MobiDB-lite"/>
    </source>
</evidence>
<dbReference type="SMART" id="SM00879">
    <property type="entry name" value="Brix"/>
    <property type="match status" value="1"/>
</dbReference>
<dbReference type="Pfam" id="PF04427">
    <property type="entry name" value="Brix"/>
    <property type="match status" value="1"/>
</dbReference>
<dbReference type="Proteomes" id="UP000779574">
    <property type="component" value="Unassembled WGS sequence"/>
</dbReference>
<organism evidence="3 6">
    <name type="scientific">Aureobasidium melanogenum</name>
    <name type="common">Aureobasidium pullulans var. melanogenum</name>
    <dbReference type="NCBI Taxonomy" id="46634"/>
    <lineage>
        <taxon>Eukaryota</taxon>
        <taxon>Fungi</taxon>
        <taxon>Dikarya</taxon>
        <taxon>Ascomycota</taxon>
        <taxon>Pezizomycotina</taxon>
        <taxon>Dothideomycetes</taxon>
        <taxon>Dothideomycetidae</taxon>
        <taxon>Dothideales</taxon>
        <taxon>Saccotheciaceae</taxon>
        <taxon>Aureobasidium</taxon>
    </lineage>
</organism>
<name>A0A9P8J2F4_AURME</name>
<keyword evidence="5" id="KW-1185">Reference proteome</keyword>
<evidence type="ECO:0000313" key="6">
    <source>
        <dbReference type="Proteomes" id="UP000779574"/>
    </source>
</evidence>
<dbReference type="AlphaFoldDB" id="A0A9P8J2F4"/>
<sequence>MAKRRVKKRTHAGAKPAAPGMGGHHTAAALASETKAPKSMVIRINAGEVGPSISQLVRDTRLMMEPGTASRLKERKSNKLRDFVTMAGPLGVSHLMLFSRSDAGNTNLRICTTPRGPTLHFRVEKYSLCKDVQKSMRRPKGQNGAEYLTSPLLVMNNFMQSDKLQDAAKDSKSESNPIPKNLESLTTTIFQSLFAPISPHTTSLKTIKRVMLLDRKPANDPNDPHAFVLQLRHYAINAVTPKSALPKALRKLEQADHLKRGDSSRLPNLGALDDVADYLLDPTASGFTTASDTEADTDAEIEVLAVENRKAMSKEERQRIRDAQRAKVTGANAEGVNPEGAARPAPQPRKSKTQKKAIKLQELGPRMTLRLTKVEEGLCGGKVLWHEYISKSKEEQKQQDKAWDIKNKEKAERRRIQKENVERKKKEKKARGEEVDDEDDEMLDDEDFDDDVWHEDADAGADDDDDEEGEEEESEDDEDEDME</sequence>
<dbReference type="GO" id="GO:0006364">
    <property type="term" value="P:rRNA processing"/>
    <property type="evidence" value="ECO:0007669"/>
    <property type="project" value="InterPro"/>
</dbReference>
<dbReference type="EMBL" id="JAHFXS010000073">
    <property type="protein sequence ID" value="KAG9989599.1"/>
    <property type="molecule type" value="Genomic_DNA"/>
</dbReference>
<evidence type="ECO:0000259" key="2">
    <source>
        <dbReference type="PROSITE" id="PS50833"/>
    </source>
</evidence>
<gene>
    <name evidence="3" type="ORF">KCU76_g12460</name>
    <name evidence="4" type="ORF">KCU98_g1767</name>
</gene>
<dbReference type="PROSITE" id="PS50833">
    <property type="entry name" value="BRIX"/>
    <property type="match status" value="1"/>
</dbReference>
<evidence type="ECO:0000313" key="5">
    <source>
        <dbReference type="Proteomes" id="UP000729357"/>
    </source>
</evidence>
<feature type="compositionally biased region" description="Basic and acidic residues" evidence="1">
    <location>
        <begin position="392"/>
        <end position="424"/>
    </location>
</feature>
<dbReference type="InterPro" id="IPR007109">
    <property type="entry name" value="Brix"/>
</dbReference>
<evidence type="ECO:0000313" key="4">
    <source>
        <dbReference type="EMBL" id="KAG9989599.1"/>
    </source>
</evidence>
<dbReference type="PANTHER" id="PTHR12661">
    <property type="entry name" value="PETER PAN-RELATED"/>
    <property type="match status" value="1"/>
</dbReference>
<accession>A0A9P8J2F4</accession>
<comment type="caution">
    <text evidence="3">The sequence shown here is derived from an EMBL/GenBank/DDBJ whole genome shotgun (WGS) entry which is preliminary data.</text>
</comment>
<feature type="compositionally biased region" description="Basic residues" evidence="1">
    <location>
        <begin position="1"/>
        <end position="12"/>
    </location>
</feature>
<feature type="compositionally biased region" description="Acidic residues" evidence="1">
    <location>
        <begin position="434"/>
        <end position="483"/>
    </location>
</feature>
<reference evidence="3" key="2">
    <citation type="submission" date="2021-08" db="EMBL/GenBank/DDBJ databases">
        <authorList>
            <person name="Gostincar C."/>
            <person name="Sun X."/>
            <person name="Song Z."/>
            <person name="Gunde-Cimerman N."/>
        </authorList>
    </citation>
    <scope>NUCLEOTIDE SEQUENCE</scope>
    <source>
        <strain evidence="4">EXF-9298</strain>
        <strain evidence="3">EXF-9911</strain>
    </source>
</reference>